<sequence>MGFHSMIFSFCSTCKLVDLNKVVKETSLRMFGNEIQKVEASRSNAQYSLFLSYRGNTSVKFTKYRMLVVILSSSTHKTTQSTQDDYLVRLPARNPFHSL</sequence>
<organism evidence="1 2">
    <name type="scientific">Albugo candida</name>
    <dbReference type="NCBI Taxonomy" id="65357"/>
    <lineage>
        <taxon>Eukaryota</taxon>
        <taxon>Sar</taxon>
        <taxon>Stramenopiles</taxon>
        <taxon>Oomycota</taxon>
        <taxon>Peronosporomycetes</taxon>
        <taxon>Albuginales</taxon>
        <taxon>Albuginaceae</taxon>
        <taxon>Albugo</taxon>
    </lineage>
</organism>
<dbReference type="InParanoid" id="A0A024GGY4"/>
<name>A0A024GGY4_9STRA</name>
<keyword evidence="2" id="KW-1185">Reference proteome</keyword>
<gene>
    <name evidence="1" type="ORF">BN9_069470</name>
</gene>
<dbReference type="Proteomes" id="UP000053237">
    <property type="component" value="Unassembled WGS sequence"/>
</dbReference>
<protein>
    <submittedName>
        <fullName evidence="1">Uncharacterized protein</fullName>
    </submittedName>
</protein>
<proteinExistence type="predicted"/>
<dbReference type="EMBL" id="CAIX01000115">
    <property type="protein sequence ID" value="CCI46019.1"/>
    <property type="molecule type" value="Genomic_DNA"/>
</dbReference>
<comment type="caution">
    <text evidence="1">The sequence shown here is derived from an EMBL/GenBank/DDBJ whole genome shotgun (WGS) entry which is preliminary data.</text>
</comment>
<evidence type="ECO:0000313" key="2">
    <source>
        <dbReference type="Proteomes" id="UP000053237"/>
    </source>
</evidence>
<reference evidence="1 2" key="1">
    <citation type="submission" date="2012-05" db="EMBL/GenBank/DDBJ databases">
        <title>Recombination and specialization in a pathogen metapopulation.</title>
        <authorList>
            <person name="Gardiner A."/>
            <person name="Kemen E."/>
            <person name="Schultz-Larsen T."/>
            <person name="MacLean D."/>
            <person name="Van Oosterhout C."/>
            <person name="Jones J.D.G."/>
        </authorList>
    </citation>
    <scope>NUCLEOTIDE SEQUENCE [LARGE SCALE GENOMIC DNA]</scope>
    <source>
        <strain evidence="1 2">Ac Nc2</strain>
    </source>
</reference>
<accession>A0A024GGY4</accession>
<evidence type="ECO:0000313" key="1">
    <source>
        <dbReference type="EMBL" id="CCI46019.1"/>
    </source>
</evidence>
<dbReference type="AlphaFoldDB" id="A0A024GGY4"/>